<dbReference type="InterPro" id="IPR006976">
    <property type="entry name" value="VanZ-like"/>
</dbReference>
<dbReference type="OrthoDB" id="3787741at2"/>
<accession>A0A4R8XYN6</accession>
<dbReference type="Pfam" id="PF04892">
    <property type="entry name" value="VanZ"/>
    <property type="match status" value="1"/>
</dbReference>
<name>A0A4R8XYN6_9MICO</name>
<comment type="caution">
    <text evidence="4">The sequence shown here is derived from an EMBL/GenBank/DDBJ whole genome shotgun (WGS) entry which is preliminary data.</text>
</comment>
<dbReference type="AlphaFoldDB" id="A0A4R8XYN6"/>
<evidence type="ECO:0000313" key="5">
    <source>
        <dbReference type="Proteomes" id="UP000298433"/>
    </source>
</evidence>
<proteinExistence type="predicted"/>
<evidence type="ECO:0000256" key="1">
    <source>
        <dbReference type="SAM" id="MobiDB-lite"/>
    </source>
</evidence>
<feature type="transmembrane region" description="Helical" evidence="2">
    <location>
        <begin position="111"/>
        <end position="131"/>
    </location>
</feature>
<dbReference type="Proteomes" id="UP000298433">
    <property type="component" value="Unassembled WGS sequence"/>
</dbReference>
<protein>
    <submittedName>
        <fullName evidence="4">VanZ family protein</fullName>
    </submittedName>
</protein>
<dbReference type="EMBL" id="SOGN01000019">
    <property type="protein sequence ID" value="TFC83007.1"/>
    <property type="molecule type" value="Genomic_DNA"/>
</dbReference>
<evidence type="ECO:0000259" key="3">
    <source>
        <dbReference type="Pfam" id="PF04892"/>
    </source>
</evidence>
<evidence type="ECO:0000313" key="4">
    <source>
        <dbReference type="EMBL" id="TFC83007.1"/>
    </source>
</evidence>
<reference evidence="4 5" key="1">
    <citation type="submission" date="2019-03" db="EMBL/GenBank/DDBJ databases">
        <title>Genomics of glacier-inhabiting Cryobacterium strains.</title>
        <authorList>
            <person name="Liu Q."/>
            <person name="Xin Y.-H."/>
        </authorList>
    </citation>
    <scope>NUCLEOTIDE SEQUENCE [LARGE SCALE GENOMIC DNA]</scope>
    <source>
        <strain evidence="4 5">TMT2-48-2</strain>
    </source>
</reference>
<feature type="compositionally biased region" description="Low complexity" evidence="1">
    <location>
        <begin position="16"/>
        <end position="26"/>
    </location>
</feature>
<sequence>MTGMDPDSPAAPCPESPASGTPAAGSRGRARLRRWAPWLMLVYLVVLALIAFWPVPVDRNAYESLLALIDWLQVHGAPEWVRYSLVEFIANIVLFVPVGLFVVIMAGRRGWWLAVLAGFAASCTIELGQLIFLPDRFATLADVLANTLGAAVGAVLGLVPLRSDRPR</sequence>
<feature type="domain" description="VanZ-like" evidence="3">
    <location>
        <begin position="41"/>
        <end position="156"/>
    </location>
</feature>
<feature type="transmembrane region" description="Helical" evidence="2">
    <location>
        <begin position="80"/>
        <end position="104"/>
    </location>
</feature>
<feature type="region of interest" description="Disordered" evidence="1">
    <location>
        <begin position="1"/>
        <end position="26"/>
    </location>
</feature>
<keyword evidence="2" id="KW-0812">Transmembrane</keyword>
<dbReference type="PANTHER" id="PTHR36834:SF1">
    <property type="entry name" value="INTEGRAL MEMBRANE PROTEIN"/>
    <property type="match status" value="1"/>
</dbReference>
<dbReference type="PANTHER" id="PTHR36834">
    <property type="entry name" value="MEMBRANE PROTEIN-RELATED"/>
    <property type="match status" value="1"/>
</dbReference>
<keyword evidence="2" id="KW-1133">Transmembrane helix</keyword>
<keyword evidence="2" id="KW-0472">Membrane</keyword>
<dbReference type="InterPro" id="IPR053150">
    <property type="entry name" value="Teicoplanin_resist-assoc"/>
</dbReference>
<keyword evidence="5" id="KW-1185">Reference proteome</keyword>
<feature type="transmembrane region" description="Helical" evidence="2">
    <location>
        <begin position="35"/>
        <end position="55"/>
    </location>
</feature>
<gene>
    <name evidence="4" type="ORF">E3T23_03515</name>
</gene>
<evidence type="ECO:0000256" key="2">
    <source>
        <dbReference type="SAM" id="Phobius"/>
    </source>
</evidence>
<organism evidence="4 5">
    <name type="scientific">Cryobacterium cheniae</name>
    <dbReference type="NCBI Taxonomy" id="1259262"/>
    <lineage>
        <taxon>Bacteria</taxon>
        <taxon>Bacillati</taxon>
        <taxon>Actinomycetota</taxon>
        <taxon>Actinomycetes</taxon>
        <taxon>Micrococcales</taxon>
        <taxon>Microbacteriaceae</taxon>
        <taxon>Cryobacterium</taxon>
    </lineage>
</organism>
<feature type="transmembrane region" description="Helical" evidence="2">
    <location>
        <begin position="143"/>
        <end position="161"/>
    </location>
</feature>